<keyword evidence="2" id="KW-1185">Reference proteome</keyword>
<reference evidence="1" key="2">
    <citation type="submission" date="2023-06" db="EMBL/GenBank/DDBJ databases">
        <authorList>
            <person name="Swenson N.G."/>
            <person name="Wegrzyn J.L."/>
            <person name="Mcevoy S.L."/>
        </authorList>
    </citation>
    <scope>NUCLEOTIDE SEQUENCE</scope>
    <source>
        <strain evidence="1">NS2018</strain>
        <tissue evidence="1">Leaf</tissue>
    </source>
</reference>
<dbReference type="AlphaFoldDB" id="A0AA39RGJ0"/>
<dbReference type="Proteomes" id="UP001168877">
    <property type="component" value="Unassembled WGS sequence"/>
</dbReference>
<proteinExistence type="predicted"/>
<evidence type="ECO:0000313" key="2">
    <source>
        <dbReference type="Proteomes" id="UP001168877"/>
    </source>
</evidence>
<protein>
    <recommendedName>
        <fullName evidence="3">Glucose/Sorbosone dehydrogenase domain-containing protein</fullName>
    </recommendedName>
</protein>
<evidence type="ECO:0008006" key="3">
    <source>
        <dbReference type="Google" id="ProtNLM"/>
    </source>
</evidence>
<gene>
    <name evidence="1" type="ORF">LWI29_000163</name>
</gene>
<comment type="caution">
    <text evidence="1">The sequence shown here is derived from an EMBL/GenBank/DDBJ whole genome shotgun (WGS) entry which is preliminary data.</text>
</comment>
<sequence length="200" mass="22576">MLHLVIIHNTFRSHTLSYLRANSILQDEYEEVDIITKGGNYGWNVYEGPFLFNSSHSSAISMDLIFPVLGYKHSDVNNNVSASICGGYLYRSMTDPCLYGSCAHDSPIQCKFVPESSLPDLRYIYSFGEDNRKEIYVLANNGVYRVVRPSRCNYTCPKEIVKVVSSQISSSSSRRNHFTYPNGELMLLLSSLLHVLGTIL</sequence>
<reference evidence="1" key="1">
    <citation type="journal article" date="2022" name="Plant J.">
        <title>Strategies of tolerance reflected in two North American maple genomes.</title>
        <authorList>
            <person name="McEvoy S.L."/>
            <person name="Sezen U.U."/>
            <person name="Trouern-Trend A."/>
            <person name="McMahon S.M."/>
            <person name="Schaberg P.G."/>
            <person name="Yang J."/>
            <person name="Wegrzyn J.L."/>
            <person name="Swenson N.G."/>
        </authorList>
    </citation>
    <scope>NUCLEOTIDE SEQUENCE</scope>
    <source>
        <strain evidence="1">NS2018</strain>
    </source>
</reference>
<name>A0AA39RGJ0_ACESA</name>
<dbReference type="EMBL" id="JAUESC010000387">
    <property type="protein sequence ID" value="KAK0572899.1"/>
    <property type="molecule type" value="Genomic_DNA"/>
</dbReference>
<dbReference type="InterPro" id="IPR011042">
    <property type="entry name" value="6-blade_b-propeller_TolB-like"/>
</dbReference>
<accession>A0AA39RGJ0</accession>
<dbReference type="PANTHER" id="PTHR19328:SF13">
    <property type="entry name" value="HIPL1 PROTEIN"/>
    <property type="match status" value="1"/>
</dbReference>
<dbReference type="Gene3D" id="2.120.10.30">
    <property type="entry name" value="TolB, C-terminal domain"/>
    <property type="match status" value="1"/>
</dbReference>
<dbReference type="PANTHER" id="PTHR19328">
    <property type="entry name" value="HEDGEHOG-INTERACTING PROTEIN"/>
    <property type="match status" value="1"/>
</dbReference>
<organism evidence="1 2">
    <name type="scientific">Acer saccharum</name>
    <name type="common">Sugar maple</name>
    <dbReference type="NCBI Taxonomy" id="4024"/>
    <lineage>
        <taxon>Eukaryota</taxon>
        <taxon>Viridiplantae</taxon>
        <taxon>Streptophyta</taxon>
        <taxon>Embryophyta</taxon>
        <taxon>Tracheophyta</taxon>
        <taxon>Spermatophyta</taxon>
        <taxon>Magnoliopsida</taxon>
        <taxon>eudicotyledons</taxon>
        <taxon>Gunneridae</taxon>
        <taxon>Pentapetalae</taxon>
        <taxon>rosids</taxon>
        <taxon>malvids</taxon>
        <taxon>Sapindales</taxon>
        <taxon>Sapindaceae</taxon>
        <taxon>Hippocastanoideae</taxon>
        <taxon>Acereae</taxon>
        <taxon>Acer</taxon>
    </lineage>
</organism>
<evidence type="ECO:0000313" key="1">
    <source>
        <dbReference type="EMBL" id="KAK0572899.1"/>
    </source>
</evidence>